<keyword evidence="2" id="KW-1185">Reference proteome</keyword>
<dbReference type="AlphaFoldDB" id="A0A182PWV6"/>
<name>A0A182PWV6_9DIPT</name>
<reference evidence="1" key="2">
    <citation type="submission" date="2020-05" db="UniProtKB">
        <authorList>
            <consortium name="EnsemblMetazoa"/>
        </authorList>
    </citation>
    <scope>IDENTIFICATION</scope>
    <source>
        <strain evidence="1">Epiroticus2</strain>
    </source>
</reference>
<organism evidence="1 2">
    <name type="scientific">Anopheles epiroticus</name>
    <dbReference type="NCBI Taxonomy" id="199890"/>
    <lineage>
        <taxon>Eukaryota</taxon>
        <taxon>Metazoa</taxon>
        <taxon>Ecdysozoa</taxon>
        <taxon>Arthropoda</taxon>
        <taxon>Hexapoda</taxon>
        <taxon>Insecta</taxon>
        <taxon>Pterygota</taxon>
        <taxon>Neoptera</taxon>
        <taxon>Endopterygota</taxon>
        <taxon>Diptera</taxon>
        <taxon>Nematocera</taxon>
        <taxon>Culicoidea</taxon>
        <taxon>Culicidae</taxon>
        <taxon>Anophelinae</taxon>
        <taxon>Anopheles</taxon>
    </lineage>
</organism>
<sequence>MLEIWRSKTSILLPKHARTLLRTNRAPKSIANIAGGRYWYKGIGNCLHQKFRNIKLASNTVLSLNISIDGLPLHKSGRTTFWPILMNVDAMRHIKPMTVAIFCGDKKPTSVEQYLRPLVDEINMLYKDGIMLGSESTQTYIKIRAFIADSPARAFIK</sequence>
<dbReference type="PANTHER" id="PTHR33053">
    <property type="entry name" value="PROTEIN, PUTATIVE-RELATED"/>
    <property type="match status" value="1"/>
</dbReference>
<proteinExistence type="predicted"/>
<accession>A0A182PWV6</accession>
<dbReference type="STRING" id="199890.A0A182PWV6"/>
<dbReference type="EnsemblMetazoa" id="AEPI011443-RA">
    <property type="protein sequence ID" value="AEPI011443-PA"/>
    <property type="gene ID" value="AEPI011443"/>
</dbReference>
<dbReference type="VEuPathDB" id="VectorBase:AEPI011443"/>
<protein>
    <submittedName>
        <fullName evidence="1">Uncharacterized protein</fullName>
    </submittedName>
</protein>
<evidence type="ECO:0000313" key="2">
    <source>
        <dbReference type="Proteomes" id="UP000075885"/>
    </source>
</evidence>
<dbReference type="Proteomes" id="UP000075885">
    <property type="component" value="Unassembled WGS sequence"/>
</dbReference>
<reference evidence="2" key="1">
    <citation type="submission" date="2013-03" db="EMBL/GenBank/DDBJ databases">
        <title>The Genome Sequence of Anopheles epiroticus epiroticus2.</title>
        <authorList>
            <consortium name="The Broad Institute Genomics Platform"/>
            <person name="Neafsey D.E."/>
            <person name="Howell P."/>
            <person name="Walker B."/>
            <person name="Young S.K."/>
            <person name="Zeng Q."/>
            <person name="Gargeya S."/>
            <person name="Fitzgerald M."/>
            <person name="Haas B."/>
            <person name="Abouelleil A."/>
            <person name="Allen A.W."/>
            <person name="Alvarado L."/>
            <person name="Arachchi H.M."/>
            <person name="Berlin A.M."/>
            <person name="Chapman S.B."/>
            <person name="Gainer-Dewar J."/>
            <person name="Goldberg J."/>
            <person name="Griggs A."/>
            <person name="Gujja S."/>
            <person name="Hansen M."/>
            <person name="Howarth C."/>
            <person name="Imamovic A."/>
            <person name="Ireland A."/>
            <person name="Larimer J."/>
            <person name="McCowan C."/>
            <person name="Murphy C."/>
            <person name="Pearson M."/>
            <person name="Poon T.W."/>
            <person name="Priest M."/>
            <person name="Roberts A."/>
            <person name="Saif S."/>
            <person name="Shea T."/>
            <person name="Sisk P."/>
            <person name="Sykes S."/>
            <person name="Wortman J."/>
            <person name="Nusbaum C."/>
            <person name="Birren B."/>
        </authorList>
    </citation>
    <scope>NUCLEOTIDE SEQUENCE [LARGE SCALE GENOMIC DNA]</scope>
    <source>
        <strain evidence="2">Epiroticus2</strain>
    </source>
</reference>
<evidence type="ECO:0000313" key="1">
    <source>
        <dbReference type="EnsemblMetazoa" id="AEPI011443-PA"/>
    </source>
</evidence>